<dbReference type="CDD" id="cd00805">
    <property type="entry name" value="TyrRS_core"/>
    <property type="match status" value="1"/>
</dbReference>
<reference evidence="10" key="1">
    <citation type="submission" date="2018-03" db="EMBL/GenBank/DDBJ databases">
        <authorList>
            <person name="Guldener U."/>
        </authorList>
    </citation>
    <scope>NUCLEOTIDE SEQUENCE [LARGE SCALE GENOMIC DNA]</scope>
    <source>
        <strain evidence="10">ATCC34888</strain>
    </source>
</reference>
<keyword evidence="6 9" id="KW-0030">Aminoacyl-tRNA synthetase</keyword>
<dbReference type="GO" id="GO:0005524">
    <property type="term" value="F:ATP binding"/>
    <property type="evidence" value="ECO:0007669"/>
    <property type="project" value="UniProtKB-KW"/>
</dbReference>
<dbReference type="NCBIfam" id="TIGR00234">
    <property type="entry name" value="tyrS"/>
    <property type="match status" value="1"/>
</dbReference>
<sequence length="453" mass="48929">MLARVVRGSISSPSRGVRRYSTVTGDVVGELETRGLVHTLTSRALRTHLSSPRTVYSGVDPSARSLHVGNLLPLLALAHFARCGHTPIVLVGGATGSIGDPSGRSTERNALDPDTLTANVAAIQSQLQMFFANVATFSGKEVGVRMLNNYTWMSGVSMLDFLGEVGRHARLTQMLARDSVASRMEGEGMSYTEFSYQLLQAYDFAHLHRSSGCTVQLGGSDQLGNISAGIDLIRRRMGAKAMQDDPAYGLTLPLLTTASGEKFGKSAGNAVWLEEALTSHLEFFQFFLRTPDADVARYLNALTLLSPGEIAAVLREHDQDRSKRKAQRVLADHMTRLIRGAEAAKTAQTLTQLVAATPDDVPQLLRQLDLHSAGSIVTRLREGEPMDVTRIAAETGLVKSRAEAKRLLSARGLYINNAPARVGLQEQMVQLPRGGKAAVIRAGKSALRIVHIA</sequence>
<dbReference type="Pfam" id="PF00579">
    <property type="entry name" value="tRNA-synt_1b"/>
    <property type="match status" value="1"/>
</dbReference>
<evidence type="ECO:0000256" key="2">
    <source>
        <dbReference type="ARBA" id="ARBA00022598"/>
    </source>
</evidence>
<evidence type="ECO:0000313" key="11">
    <source>
        <dbReference type="Proteomes" id="UP000325008"/>
    </source>
</evidence>
<keyword evidence="5 9" id="KW-0648">Protein biosynthesis</keyword>
<dbReference type="InterPro" id="IPR002307">
    <property type="entry name" value="Tyr-tRNA-ligase"/>
</dbReference>
<dbReference type="SUPFAM" id="SSF52374">
    <property type="entry name" value="Nucleotidylyl transferase"/>
    <property type="match status" value="1"/>
</dbReference>
<dbReference type="GO" id="GO:0005829">
    <property type="term" value="C:cytosol"/>
    <property type="evidence" value="ECO:0007669"/>
    <property type="project" value="TreeGrafter"/>
</dbReference>
<evidence type="ECO:0000256" key="8">
    <source>
        <dbReference type="ARBA" id="ARBA00048248"/>
    </source>
</evidence>
<dbReference type="GO" id="GO:0003723">
    <property type="term" value="F:RNA binding"/>
    <property type="evidence" value="ECO:0007669"/>
    <property type="project" value="InterPro"/>
</dbReference>
<accession>A0A5C3FFU1</accession>
<dbReference type="GO" id="GO:0006437">
    <property type="term" value="P:tyrosyl-tRNA aminoacylation"/>
    <property type="evidence" value="ECO:0007669"/>
    <property type="project" value="InterPro"/>
</dbReference>
<keyword evidence="4 9" id="KW-0067">ATP-binding</keyword>
<evidence type="ECO:0000256" key="7">
    <source>
        <dbReference type="ARBA" id="ARBA00033323"/>
    </source>
</evidence>
<evidence type="ECO:0000256" key="6">
    <source>
        <dbReference type="ARBA" id="ARBA00023146"/>
    </source>
</evidence>
<dbReference type="PANTHER" id="PTHR11766:SF0">
    <property type="entry name" value="TYROSINE--TRNA LIGASE, MITOCHONDRIAL"/>
    <property type="match status" value="1"/>
</dbReference>
<keyword evidence="2 9" id="KW-0436">Ligase</keyword>
<dbReference type="AlphaFoldDB" id="A0A5C3FFU1"/>
<comment type="catalytic activity">
    <reaction evidence="8 9">
        <text>tRNA(Tyr) + L-tyrosine + ATP = L-tyrosyl-tRNA(Tyr) + AMP + diphosphate + H(+)</text>
        <dbReference type="Rhea" id="RHEA:10220"/>
        <dbReference type="Rhea" id="RHEA-COMP:9706"/>
        <dbReference type="Rhea" id="RHEA-COMP:9707"/>
        <dbReference type="ChEBI" id="CHEBI:15378"/>
        <dbReference type="ChEBI" id="CHEBI:30616"/>
        <dbReference type="ChEBI" id="CHEBI:33019"/>
        <dbReference type="ChEBI" id="CHEBI:58315"/>
        <dbReference type="ChEBI" id="CHEBI:78442"/>
        <dbReference type="ChEBI" id="CHEBI:78536"/>
        <dbReference type="ChEBI" id="CHEBI:456215"/>
        <dbReference type="EC" id="6.1.1.1"/>
    </reaction>
</comment>
<evidence type="ECO:0000256" key="3">
    <source>
        <dbReference type="ARBA" id="ARBA00022741"/>
    </source>
</evidence>
<evidence type="ECO:0000256" key="4">
    <source>
        <dbReference type="ARBA" id="ARBA00022840"/>
    </source>
</evidence>
<dbReference type="EC" id="6.1.1.1" evidence="1 9"/>
<proteinExistence type="inferred from homology"/>
<dbReference type="EMBL" id="OOIQ01000002">
    <property type="protein sequence ID" value="SPO43282.1"/>
    <property type="molecule type" value="Genomic_DNA"/>
</dbReference>
<dbReference type="Gene3D" id="3.40.50.620">
    <property type="entry name" value="HUPs"/>
    <property type="match status" value="1"/>
</dbReference>
<organism evidence="10 11">
    <name type="scientific">Pseudozyma antarctica</name>
    <name type="common">Yeast</name>
    <name type="synonym">Candida antarctica</name>
    <dbReference type="NCBI Taxonomy" id="84753"/>
    <lineage>
        <taxon>Eukaryota</taxon>
        <taxon>Fungi</taxon>
        <taxon>Dikarya</taxon>
        <taxon>Basidiomycota</taxon>
        <taxon>Ustilaginomycotina</taxon>
        <taxon>Ustilaginomycetes</taxon>
        <taxon>Ustilaginales</taxon>
        <taxon>Ustilaginaceae</taxon>
        <taxon>Moesziomyces</taxon>
    </lineage>
</organism>
<evidence type="ECO:0000256" key="9">
    <source>
        <dbReference type="RuleBase" id="RU361234"/>
    </source>
</evidence>
<dbReference type="OrthoDB" id="337870at2759"/>
<dbReference type="PANTHER" id="PTHR11766">
    <property type="entry name" value="TYROSYL-TRNA SYNTHETASE"/>
    <property type="match status" value="1"/>
</dbReference>
<gene>
    <name evidence="10" type="ORF">PSANT_00966</name>
</gene>
<dbReference type="Proteomes" id="UP000325008">
    <property type="component" value="Unassembled WGS sequence"/>
</dbReference>
<dbReference type="Gene3D" id="3.10.290.10">
    <property type="entry name" value="RNA-binding S4 domain"/>
    <property type="match status" value="1"/>
</dbReference>
<dbReference type="RefSeq" id="XP_014659086.1">
    <property type="nucleotide sequence ID" value="XM_014803600.1"/>
</dbReference>
<comment type="similarity">
    <text evidence="9">Belongs to the class-I aminoacyl-tRNA synthetase family.</text>
</comment>
<name>A0A5C3FFU1_PSEA2</name>
<dbReference type="InterPro" id="IPR024088">
    <property type="entry name" value="Tyr-tRNA-ligase_bac-type"/>
</dbReference>
<dbReference type="FunFam" id="1.10.240.10:FF:000001">
    <property type="entry name" value="Tyrosine--tRNA ligase"/>
    <property type="match status" value="1"/>
</dbReference>
<dbReference type="InterPro" id="IPR024107">
    <property type="entry name" value="Tyr-tRNA-ligase_bac_1"/>
</dbReference>
<evidence type="ECO:0000256" key="5">
    <source>
        <dbReference type="ARBA" id="ARBA00022917"/>
    </source>
</evidence>
<comment type="caution">
    <text evidence="10">The sequence shown here is derived from an EMBL/GenBank/DDBJ whole genome shotgun (WGS) entry which is preliminary data.</text>
</comment>
<dbReference type="InterPro" id="IPR014729">
    <property type="entry name" value="Rossmann-like_a/b/a_fold"/>
</dbReference>
<dbReference type="HAMAP" id="MF_02006">
    <property type="entry name" value="Tyr_tRNA_synth_type1"/>
    <property type="match status" value="1"/>
</dbReference>
<dbReference type="SUPFAM" id="SSF55174">
    <property type="entry name" value="Alpha-L RNA-binding motif"/>
    <property type="match status" value="1"/>
</dbReference>
<dbReference type="InterPro" id="IPR002305">
    <property type="entry name" value="aa-tRNA-synth_Ic"/>
</dbReference>
<dbReference type="GO" id="GO:0005739">
    <property type="term" value="C:mitochondrion"/>
    <property type="evidence" value="ECO:0007669"/>
    <property type="project" value="TreeGrafter"/>
</dbReference>
<dbReference type="InterPro" id="IPR036986">
    <property type="entry name" value="S4_RNA-bd_sf"/>
</dbReference>
<protein>
    <recommendedName>
        <fullName evidence="1 9">Tyrosine--tRNA ligase</fullName>
        <ecNumber evidence="1 9">6.1.1.1</ecNumber>
    </recommendedName>
    <alternativeName>
        <fullName evidence="7 9">Tyrosyl-tRNA synthetase</fullName>
    </alternativeName>
</protein>
<dbReference type="Gene3D" id="1.10.240.10">
    <property type="entry name" value="Tyrosyl-Transfer RNA Synthetase"/>
    <property type="match status" value="1"/>
</dbReference>
<keyword evidence="11" id="KW-1185">Reference proteome</keyword>
<keyword evidence="3 9" id="KW-0547">Nucleotide-binding</keyword>
<dbReference type="GO" id="GO:0004831">
    <property type="term" value="F:tyrosine-tRNA ligase activity"/>
    <property type="evidence" value="ECO:0007669"/>
    <property type="project" value="UniProtKB-EC"/>
</dbReference>
<dbReference type="PRINTS" id="PR01040">
    <property type="entry name" value="TRNASYNTHTYR"/>
</dbReference>
<evidence type="ECO:0000256" key="1">
    <source>
        <dbReference type="ARBA" id="ARBA00013160"/>
    </source>
</evidence>
<evidence type="ECO:0000313" key="10">
    <source>
        <dbReference type="EMBL" id="SPO43282.1"/>
    </source>
</evidence>